<keyword evidence="5" id="KW-0677">Repeat</keyword>
<evidence type="ECO:0000256" key="6">
    <source>
        <dbReference type="ARBA" id="ARBA00022989"/>
    </source>
</evidence>
<dbReference type="InterPro" id="IPR052217">
    <property type="entry name" value="Mito/Peroxisomal_Carrier"/>
</dbReference>
<organism evidence="11">
    <name type="scientific">Ganoderma boninense</name>
    <dbReference type="NCBI Taxonomy" id="34458"/>
    <lineage>
        <taxon>Eukaryota</taxon>
        <taxon>Fungi</taxon>
        <taxon>Dikarya</taxon>
        <taxon>Basidiomycota</taxon>
        <taxon>Agaricomycotina</taxon>
        <taxon>Agaricomycetes</taxon>
        <taxon>Polyporales</taxon>
        <taxon>Polyporaceae</taxon>
        <taxon>Ganoderma</taxon>
    </lineage>
</organism>
<protein>
    <submittedName>
        <fullName evidence="11">Calcium dependent mitochondrial carrier protein</fullName>
    </submittedName>
</protein>
<comment type="subcellular location">
    <subcellularLocation>
        <location evidence="1">Membrane</location>
        <topology evidence="1">Multi-pass membrane protein</topology>
    </subcellularLocation>
</comment>
<dbReference type="SUPFAM" id="SSF103506">
    <property type="entry name" value="Mitochondrial carrier"/>
    <property type="match status" value="1"/>
</dbReference>
<gene>
    <name evidence="11" type="primary">G4NCI6</name>
</gene>
<evidence type="ECO:0000256" key="5">
    <source>
        <dbReference type="ARBA" id="ARBA00022737"/>
    </source>
</evidence>
<reference evidence="11" key="1">
    <citation type="submission" date="2019-10" db="EMBL/GenBank/DDBJ databases">
        <authorList>
            <person name="Nor Muhammad N."/>
        </authorList>
    </citation>
    <scope>NUCLEOTIDE SEQUENCE</scope>
</reference>
<proteinExistence type="inferred from homology"/>
<dbReference type="InterPro" id="IPR023395">
    <property type="entry name" value="MCP_dom_sf"/>
</dbReference>
<feature type="transmembrane region" description="Helical" evidence="10">
    <location>
        <begin position="259"/>
        <end position="280"/>
    </location>
</feature>
<evidence type="ECO:0000256" key="10">
    <source>
        <dbReference type="SAM" id="Phobius"/>
    </source>
</evidence>
<dbReference type="Gene3D" id="1.50.40.10">
    <property type="entry name" value="Mitochondrial carrier domain"/>
    <property type="match status" value="2"/>
</dbReference>
<evidence type="ECO:0000256" key="8">
    <source>
        <dbReference type="PROSITE-ProRule" id="PRU00282"/>
    </source>
</evidence>
<feature type="repeat" description="Solcar" evidence="8">
    <location>
        <begin position="254"/>
        <end position="341"/>
    </location>
</feature>
<sequence>MTEAPPVYRHSFPSAMTSALPPLAQACSGAMGSAAANAISYPLDLVATKLQTTSSRKFRGARGALLLILRILDREGLAGLYDGLPADTASTLLSNFLYFYFYTLLHALAARRRAASSAPLLQTVKGAITSPTRPVLLGAPTELAVGFVAGVASRAISTPLSVITVRLQTSDDDEDGTESQTEVLTVPKATATKARRPGFRQVLQSIYAEESLSGFWAGFRPALPLCLSPALTFLLMQVLSRLRLPRKSPSASHQSALGAFLAGATANAITVTILYPLLLAKVRVQAGRGRTGRTLAMTDVWIAALKAEGWRGLYAALGVQIMKGFVGQGVTMLVKQRRWASDTFSGSSAPW</sequence>
<dbReference type="InterPro" id="IPR018108">
    <property type="entry name" value="MCP_transmembrane"/>
</dbReference>
<evidence type="ECO:0000256" key="7">
    <source>
        <dbReference type="ARBA" id="ARBA00023136"/>
    </source>
</evidence>
<evidence type="ECO:0000256" key="1">
    <source>
        <dbReference type="ARBA" id="ARBA00004141"/>
    </source>
</evidence>
<dbReference type="EMBL" id="LR724502">
    <property type="protein sequence ID" value="VWO95092.1"/>
    <property type="molecule type" value="Genomic_DNA"/>
</dbReference>
<evidence type="ECO:0000256" key="2">
    <source>
        <dbReference type="ARBA" id="ARBA00006375"/>
    </source>
</evidence>
<feature type="transmembrane region" description="Helical" evidence="10">
    <location>
        <begin position="92"/>
        <end position="110"/>
    </location>
</feature>
<feature type="transmembrane region" description="Helical" evidence="10">
    <location>
        <begin position="222"/>
        <end position="239"/>
    </location>
</feature>
<keyword evidence="7 8" id="KW-0472">Membrane</keyword>
<evidence type="ECO:0000313" key="11">
    <source>
        <dbReference type="EMBL" id="VWO95092.1"/>
    </source>
</evidence>
<name>A0A5K1JUP8_9APHY</name>
<keyword evidence="3 9" id="KW-0813">Transport</keyword>
<dbReference type="PANTHER" id="PTHR45939">
    <property type="entry name" value="PEROXISOMAL MEMBRANE PROTEIN PMP34-RELATED"/>
    <property type="match status" value="1"/>
</dbReference>
<dbReference type="AlphaFoldDB" id="A0A5K1JUP8"/>
<feature type="repeat" description="Solcar" evidence="8">
    <location>
        <begin position="137"/>
        <end position="242"/>
    </location>
</feature>
<dbReference type="Pfam" id="PF00153">
    <property type="entry name" value="Mito_carr"/>
    <property type="match status" value="3"/>
</dbReference>
<accession>A0A5K1JUP8</accession>
<feature type="repeat" description="Solcar" evidence="8">
    <location>
        <begin position="20"/>
        <end position="108"/>
    </location>
</feature>
<evidence type="ECO:0000256" key="9">
    <source>
        <dbReference type="RuleBase" id="RU000488"/>
    </source>
</evidence>
<dbReference type="PROSITE" id="PS50920">
    <property type="entry name" value="SOLCAR"/>
    <property type="match status" value="3"/>
</dbReference>
<evidence type="ECO:0000256" key="3">
    <source>
        <dbReference type="ARBA" id="ARBA00022448"/>
    </source>
</evidence>
<dbReference type="GO" id="GO:0015217">
    <property type="term" value="F:ADP transmembrane transporter activity"/>
    <property type="evidence" value="ECO:0007669"/>
    <property type="project" value="TreeGrafter"/>
</dbReference>
<keyword evidence="4 8" id="KW-0812">Transmembrane</keyword>
<dbReference type="GO" id="GO:0016020">
    <property type="term" value="C:membrane"/>
    <property type="evidence" value="ECO:0007669"/>
    <property type="project" value="UniProtKB-SubCell"/>
</dbReference>
<keyword evidence="6 10" id="KW-1133">Transmembrane helix</keyword>
<dbReference type="PANTHER" id="PTHR45939:SF2">
    <property type="entry name" value="CARRIER PROTEIN, PUTATIVE (AFU_ORTHOLOGUE AFUA_2G13870)-RELATED"/>
    <property type="match status" value="1"/>
</dbReference>
<evidence type="ECO:0000256" key="4">
    <source>
        <dbReference type="ARBA" id="ARBA00022692"/>
    </source>
</evidence>
<comment type="similarity">
    <text evidence="2 9">Belongs to the mitochondrial carrier (TC 2.A.29) family.</text>
</comment>